<comment type="caution">
    <text evidence="2">The sequence shown here is derived from an EMBL/GenBank/DDBJ whole genome shotgun (WGS) entry which is preliminary data.</text>
</comment>
<sequence>MKFSNLVILSIIVLFIGLFSNSVNCEKELSHIVKKCPRNSIKDDPFKLNVTMHITQVATFTVKSFQDVYISGGCCELSQPQETVFTFGYGFEPKTNLGEIYQGVKLTGNLSYKKDGKEIKKEDVSFILNKVVANGSYVLRIFK</sequence>
<evidence type="ECO:0000313" key="2">
    <source>
        <dbReference type="EMBL" id="EAL72167.1"/>
    </source>
</evidence>
<gene>
    <name evidence="2" type="ORF">DDB_G0269634</name>
</gene>
<dbReference type="dictyBase" id="DDB_G0269634"/>
<dbReference type="EMBL" id="AAFI02000005">
    <property type="protein sequence ID" value="EAL72167.1"/>
    <property type="molecule type" value="Genomic_DNA"/>
</dbReference>
<dbReference type="HOGENOM" id="CLU_1809785_0_0_1"/>
<dbReference type="RefSeq" id="XP_646134.1">
    <property type="nucleotide sequence ID" value="XM_641042.1"/>
</dbReference>
<feature type="chain" id="PRO_5004249853" evidence="1">
    <location>
        <begin position="26"/>
        <end position="143"/>
    </location>
</feature>
<proteinExistence type="predicted"/>
<dbReference type="KEGG" id="ddi:DDB_G0269634"/>
<dbReference type="AlphaFoldDB" id="Q55DJ7"/>
<dbReference type="InParanoid" id="Q55DJ7"/>
<keyword evidence="3" id="KW-1185">Reference proteome</keyword>
<accession>Q55DJ7</accession>
<dbReference type="VEuPathDB" id="AmoebaDB:DDB_G0269634"/>
<dbReference type="Proteomes" id="UP000002195">
    <property type="component" value="Unassembled WGS sequence"/>
</dbReference>
<keyword evidence="1" id="KW-0732">Signal</keyword>
<dbReference type="FunCoup" id="Q55DJ7">
    <property type="interactions" value="877"/>
</dbReference>
<dbReference type="OMA" id="ISGGCCE"/>
<organism evidence="2 3">
    <name type="scientific">Dictyostelium discoideum</name>
    <name type="common">Social amoeba</name>
    <dbReference type="NCBI Taxonomy" id="44689"/>
    <lineage>
        <taxon>Eukaryota</taxon>
        <taxon>Amoebozoa</taxon>
        <taxon>Evosea</taxon>
        <taxon>Eumycetozoa</taxon>
        <taxon>Dictyostelia</taxon>
        <taxon>Dictyosteliales</taxon>
        <taxon>Dictyosteliaceae</taxon>
        <taxon>Dictyostelium</taxon>
    </lineage>
</organism>
<evidence type="ECO:0000256" key="1">
    <source>
        <dbReference type="SAM" id="SignalP"/>
    </source>
</evidence>
<dbReference type="PaxDb" id="44689-DDB0190420"/>
<name>Q55DJ7_DICDI</name>
<protein>
    <submittedName>
        <fullName evidence="2">Uncharacterized protein</fullName>
    </submittedName>
</protein>
<reference evidence="2 3" key="1">
    <citation type="journal article" date="2005" name="Nature">
        <title>The genome of the social amoeba Dictyostelium discoideum.</title>
        <authorList>
            <consortium name="The Dictyostelium discoideum Sequencing Consortium"/>
            <person name="Eichinger L."/>
            <person name="Pachebat J.A."/>
            <person name="Glockner G."/>
            <person name="Rajandream M.A."/>
            <person name="Sucgang R."/>
            <person name="Berriman M."/>
            <person name="Song J."/>
            <person name="Olsen R."/>
            <person name="Szafranski K."/>
            <person name="Xu Q."/>
            <person name="Tunggal B."/>
            <person name="Kummerfeld S."/>
            <person name="Madera M."/>
            <person name="Konfortov B.A."/>
            <person name="Rivero F."/>
            <person name="Bankier A.T."/>
            <person name="Lehmann R."/>
            <person name="Hamlin N."/>
            <person name="Davies R."/>
            <person name="Gaudet P."/>
            <person name="Fey P."/>
            <person name="Pilcher K."/>
            <person name="Chen G."/>
            <person name="Saunders D."/>
            <person name="Sodergren E."/>
            <person name="Davis P."/>
            <person name="Kerhornou A."/>
            <person name="Nie X."/>
            <person name="Hall N."/>
            <person name="Anjard C."/>
            <person name="Hemphill L."/>
            <person name="Bason N."/>
            <person name="Farbrother P."/>
            <person name="Desany B."/>
            <person name="Just E."/>
            <person name="Morio T."/>
            <person name="Rost R."/>
            <person name="Churcher C."/>
            <person name="Cooper J."/>
            <person name="Haydock S."/>
            <person name="van Driessche N."/>
            <person name="Cronin A."/>
            <person name="Goodhead I."/>
            <person name="Muzny D."/>
            <person name="Mourier T."/>
            <person name="Pain A."/>
            <person name="Lu M."/>
            <person name="Harper D."/>
            <person name="Lindsay R."/>
            <person name="Hauser H."/>
            <person name="James K."/>
            <person name="Quiles M."/>
            <person name="Madan Babu M."/>
            <person name="Saito T."/>
            <person name="Buchrieser C."/>
            <person name="Wardroper A."/>
            <person name="Felder M."/>
            <person name="Thangavelu M."/>
            <person name="Johnson D."/>
            <person name="Knights A."/>
            <person name="Loulseged H."/>
            <person name="Mungall K."/>
            <person name="Oliver K."/>
            <person name="Price C."/>
            <person name="Quail M.A."/>
            <person name="Urushihara H."/>
            <person name="Hernandez J."/>
            <person name="Rabbinowitsch E."/>
            <person name="Steffen D."/>
            <person name="Sanders M."/>
            <person name="Ma J."/>
            <person name="Kohara Y."/>
            <person name="Sharp S."/>
            <person name="Simmonds M."/>
            <person name="Spiegler S."/>
            <person name="Tivey A."/>
            <person name="Sugano S."/>
            <person name="White B."/>
            <person name="Walker D."/>
            <person name="Woodward J."/>
            <person name="Winckler T."/>
            <person name="Tanaka Y."/>
            <person name="Shaulsky G."/>
            <person name="Schleicher M."/>
            <person name="Weinstock G."/>
            <person name="Rosenthal A."/>
            <person name="Cox E.C."/>
            <person name="Chisholm R.L."/>
            <person name="Gibbs R."/>
            <person name="Loomis W.F."/>
            <person name="Platzer M."/>
            <person name="Kay R.R."/>
            <person name="Williams J."/>
            <person name="Dear P.H."/>
            <person name="Noegel A.A."/>
            <person name="Barrell B."/>
            <person name="Kuspa A."/>
        </authorList>
    </citation>
    <scope>NUCLEOTIDE SEQUENCE [LARGE SCALE GENOMIC DNA]</scope>
    <source>
        <strain evidence="2 3">AX4</strain>
    </source>
</reference>
<evidence type="ECO:0000313" key="3">
    <source>
        <dbReference type="Proteomes" id="UP000002195"/>
    </source>
</evidence>
<feature type="signal peptide" evidence="1">
    <location>
        <begin position="1"/>
        <end position="25"/>
    </location>
</feature>
<dbReference type="GeneID" id="8617084"/>